<dbReference type="AlphaFoldDB" id="A0A7T8GZ74"/>
<evidence type="ECO:0000313" key="2">
    <source>
        <dbReference type="Proteomes" id="UP000595437"/>
    </source>
</evidence>
<proteinExistence type="predicted"/>
<dbReference type="InterPro" id="IPR036397">
    <property type="entry name" value="RNaseH_sf"/>
</dbReference>
<evidence type="ECO:0008006" key="3">
    <source>
        <dbReference type="Google" id="ProtNLM"/>
    </source>
</evidence>
<keyword evidence="2" id="KW-1185">Reference proteome</keyword>
<dbReference type="InterPro" id="IPR052709">
    <property type="entry name" value="Transposase-MT_Hybrid"/>
</dbReference>
<dbReference type="GO" id="GO:0003676">
    <property type="term" value="F:nucleic acid binding"/>
    <property type="evidence" value="ECO:0007669"/>
    <property type="project" value="InterPro"/>
</dbReference>
<gene>
    <name evidence="1" type="ORF">FKW44_014674</name>
</gene>
<protein>
    <recommendedName>
        <fullName evidence="3">Histone-lysine N-methyltransferase SETMAR</fullName>
    </recommendedName>
</protein>
<dbReference type="EMBL" id="CP045898">
    <property type="protein sequence ID" value="QQP40580.1"/>
    <property type="molecule type" value="Genomic_DNA"/>
</dbReference>
<dbReference type="OrthoDB" id="10017160at2759"/>
<dbReference type="PANTHER" id="PTHR46060">
    <property type="entry name" value="MARINER MOS1 TRANSPOSASE-LIKE PROTEIN"/>
    <property type="match status" value="1"/>
</dbReference>
<dbReference type="Gene3D" id="3.30.420.10">
    <property type="entry name" value="Ribonuclease H-like superfamily/Ribonuclease H"/>
    <property type="match status" value="1"/>
</dbReference>
<dbReference type="Proteomes" id="UP000595437">
    <property type="component" value="Chromosome 9"/>
</dbReference>
<accession>A0A7T8GZ74</accession>
<organism evidence="1 2">
    <name type="scientific">Caligus rogercresseyi</name>
    <name type="common">Sea louse</name>
    <dbReference type="NCBI Taxonomy" id="217165"/>
    <lineage>
        <taxon>Eukaryota</taxon>
        <taxon>Metazoa</taxon>
        <taxon>Ecdysozoa</taxon>
        <taxon>Arthropoda</taxon>
        <taxon>Crustacea</taxon>
        <taxon>Multicrustacea</taxon>
        <taxon>Hexanauplia</taxon>
        <taxon>Copepoda</taxon>
        <taxon>Siphonostomatoida</taxon>
        <taxon>Caligidae</taxon>
        <taxon>Caligus</taxon>
    </lineage>
</organism>
<dbReference type="PANTHER" id="PTHR46060:SF3">
    <property type="entry name" value="PROTEIN GVQW3"/>
    <property type="match status" value="1"/>
</dbReference>
<name>A0A7T8GZ74_CALRO</name>
<reference evidence="2" key="1">
    <citation type="submission" date="2021-01" db="EMBL/GenBank/DDBJ databases">
        <title>Caligus Genome Assembly.</title>
        <authorList>
            <person name="Gallardo-Escarate C."/>
        </authorList>
    </citation>
    <scope>NUCLEOTIDE SEQUENCE [LARGE SCALE GENOMIC DNA]</scope>
</reference>
<sequence length="99" mass="11834">MWENAHPHAAEDTRECLNRRDVEQVKQRPYSPDLNLYARYLFRKLKYLLQNNEFGGHEDATLTVHRAMKRISKDELSDHIRKLQHRYPDVIAVGGHYVY</sequence>
<evidence type="ECO:0000313" key="1">
    <source>
        <dbReference type="EMBL" id="QQP40580.1"/>
    </source>
</evidence>